<feature type="compositionally biased region" description="Low complexity" evidence="1">
    <location>
        <begin position="236"/>
        <end position="249"/>
    </location>
</feature>
<proteinExistence type="predicted"/>
<evidence type="ECO:0000313" key="2">
    <source>
        <dbReference type="EMBL" id="GGZ61686.1"/>
    </source>
</evidence>
<reference evidence="2" key="1">
    <citation type="journal article" date="2014" name="Int. J. Syst. Evol. Microbiol.">
        <title>Complete genome sequence of Corynebacterium casei LMG S-19264T (=DSM 44701T), isolated from a smear-ripened cheese.</title>
        <authorList>
            <consortium name="US DOE Joint Genome Institute (JGI-PGF)"/>
            <person name="Walter F."/>
            <person name="Albersmeier A."/>
            <person name="Kalinowski J."/>
            <person name="Ruckert C."/>
        </authorList>
    </citation>
    <scope>NUCLEOTIDE SEQUENCE</scope>
    <source>
        <strain evidence="2">JCM 4834</strain>
    </source>
</reference>
<sequence length="249" mass="27094">MAEVTFRPLRPWALPPDKPRIDRAAARAERDAYRESFRYLRVPRLPADCPPWVLGQELGWSVRSPLTLTMKPLADIGFAVPEGEDPHRAGRRLGGAGMWQRGQEWIAARDADWLHLGDHRGATGGWEGMFVPNGQGTLEWRLGWAATLPAGTFLMVMPLPDHAPDALRVPVGVIPAKAVNAMAERGGMSIAVRPEQPVTVHRGQEIARIVLLHPDSLRTTARTDPPEAGPEPDPAEPGGAVPGDPEAGR</sequence>
<accession>A0A918QNK8</accession>
<organism evidence="2 3">
    <name type="scientific">Streptomyces subrutilus</name>
    <dbReference type="NCBI Taxonomy" id="36818"/>
    <lineage>
        <taxon>Bacteria</taxon>
        <taxon>Bacillati</taxon>
        <taxon>Actinomycetota</taxon>
        <taxon>Actinomycetes</taxon>
        <taxon>Kitasatosporales</taxon>
        <taxon>Streptomycetaceae</taxon>
        <taxon>Streptomyces</taxon>
    </lineage>
</organism>
<evidence type="ECO:0000313" key="3">
    <source>
        <dbReference type="Proteomes" id="UP000634660"/>
    </source>
</evidence>
<comment type="caution">
    <text evidence="2">The sequence shown here is derived from an EMBL/GenBank/DDBJ whole genome shotgun (WGS) entry which is preliminary data.</text>
</comment>
<name>A0A918QNK8_9ACTN</name>
<dbReference type="EMBL" id="BMVX01000007">
    <property type="protein sequence ID" value="GGZ61686.1"/>
    <property type="molecule type" value="Genomic_DNA"/>
</dbReference>
<protein>
    <submittedName>
        <fullName evidence="2">Uncharacterized protein</fullName>
    </submittedName>
</protein>
<reference evidence="2" key="2">
    <citation type="submission" date="2020-09" db="EMBL/GenBank/DDBJ databases">
        <authorList>
            <person name="Sun Q."/>
            <person name="Ohkuma M."/>
        </authorList>
    </citation>
    <scope>NUCLEOTIDE SEQUENCE</scope>
    <source>
        <strain evidence="2">JCM 4834</strain>
    </source>
</reference>
<gene>
    <name evidence="2" type="ORF">GCM10010371_21340</name>
</gene>
<evidence type="ECO:0000256" key="1">
    <source>
        <dbReference type="SAM" id="MobiDB-lite"/>
    </source>
</evidence>
<dbReference type="RefSeq" id="WP_189828879.1">
    <property type="nucleotide sequence ID" value="NZ_BMVX01000007.1"/>
</dbReference>
<dbReference type="Proteomes" id="UP000634660">
    <property type="component" value="Unassembled WGS sequence"/>
</dbReference>
<dbReference type="AlphaFoldDB" id="A0A918QNK8"/>
<feature type="region of interest" description="Disordered" evidence="1">
    <location>
        <begin position="213"/>
        <end position="249"/>
    </location>
</feature>